<dbReference type="InterPro" id="IPR038408">
    <property type="entry name" value="GNK2_sf"/>
</dbReference>
<feature type="chain" id="PRO_5033724918" description="Gnk2-homologous domain-containing protein" evidence="3">
    <location>
        <begin position="18"/>
        <end position="258"/>
    </location>
</feature>
<evidence type="ECO:0000313" key="6">
    <source>
        <dbReference type="EnsemblPlants" id="KQK11028"/>
    </source>
</evidence>
<dbReference type="InParanoid" id="A0A0Q3JEX8"/>
<reference evidence="6" key="3">
    <citation type="submission" date="2018-08" db="UniProtKB">
        <authorList>
            <consortium name="EnsemblPlants"/>
        </authorList>
    </citation>
    <scope>IDENTIFICATION</scope>
    <source>
        <strain evidence="6">cv. Bd21</strain>
    </source>
</reference>
<proteinExistence type="predicted"/>
<dbReference type="InterPro" id="IPR002902">
    <property type="entry name" value="GNK2"/>
</dbReference>
<evidence type="ECO:0000256" key="3">
    <source>
        <dbReference type="SAM" id="SignalP"/>
    </source>
</evidence>
<dbReference type="Proteomes" id="UP000008810">
    <property type="component" value="Chromosome 2"/>
</dbReference>
<reference evidence="5 6" key="1">
    <citation type="journal article" date="2010" name="Nature">
        <title>Genome sequencing and analysis of the model grass Brachypodium distachyon.</title>
        <authorList>
            <consortium name="International Brachypodium Initiative"/>
        </authorList>
    </citation>
    <scope>NUCLEOTIDE SEQUENCE [LARGE SCALE GENOMIC DNA]</scope>
    <source>
        <strain evidence="5 6">Bd21</strain>
    </source>
</reference>
<dbReference type="Gene3D" id="3.30.430.20">
    <property type="entry name" value="Gnk2 domain, C-X8-C-X2-C motif"/>
    <property type="match status" value="1"/>
</dbReference>
<evidence type="ECO:0000313" key="5">
    <source>
        <dbReference type="EMBL" id="KQK11028.1"/>
    </source>
</evidence>
<keyword evidence="1 3" id="KW-0732">Signal</keyword>
<dbReference type="PANTHER" id="PTHR32099:SF62">
    <property type="entry name" value="GNK2-HOMOLOGOUS DOMAIN-CONTAINING PROTEIN"/>
    <property type="match status" value="1"/>
</dbReference>
<name>A0A0Q3JEX8_BRADI</name>
<reference evidence="5" key="2">
    <citation type="submission" date="2017-06" db="EMBL/GenBank/DDBJ databases">
        <title>WGS assembly of Brachypodium distachyon.</title>
        <authorList>
            <consortium name="The International Brachypodium Initiative"/>
            <person name="Lucas S."/>
            <person name="Harmon-Smith M."/>
            <person name="Lail K."/>
            <person name="Tice H."/>
            <person name="Grimwood J."/>
            <person name="Bruce D."/>
            <person name="Barry K."/>
            <person name="Shu S."/>
            <person name="Lindquist E."/>
            <person name="Wang M."/>
            <person name="Pitluck S."/>
            <person name="Vogel J.P."/>
            <person name="Garvin D.F."/>
            <person name="Mockler T.C."/>
            <person name="Schmutz J."/>
            <person name="Rokhsar D."/>
            <person name="Bevan M.W."/>
        </authorList>
    </citation>
    <scope>NUCLEOTIDE SEQUENCE</scope>
    <source>
        <strain evidence="5">Bd21</strain>
    </source>
</reference>
<evidence type="ECO:0000256" key="1">
    <source>
        <dbReference type="ARBA" id="ARBA00022729"/>
    </source>
</evidence>
<accession>A0A0Q3JEX8</accession>
<evidence type="ECO:0000256" key="2">
    <source>
        <dbReference type="ARBA" id="ARBA00022737"/>
    </source>
</evidence>
<sequence>MPRTFLLVAMAAGMVLAAAIVDDTAGSYGLLQCQDPSSPSSSTFRGDILSLLDDLPATAATTGFANLQLSSGSGAFAWGLCLCLGAGGGPIAPYCSLNFGDTNATSPVEAAYRDCQRHVVSFSGAGRLLRDVGARGGFTALALSLAPRAANSSSGPLLATAATDMAHVLPVAVPRTRTARRGWNVRVRALAQCARDRAPADCANCLRLSAQHLPKCWGPMGEGLAAVSVVAYDCYLGLELAPPPPVYAPDQASSPFCT</sequence>
<dbReference type="EnsemblPlants" id="KQK11028">
    <property type="protein sequence ID" value="KQK11028"/>
    <property type="gene ID" value="BRADI_2g57692v3"/>
</dbReference>
<gene>
    <name evidence="5" type="ORF">BRADI_2g57692v3</name>
</gene>
<dbReference type="AlphaFoldDB" id="A0A0Q3JEX8"/>
<keyword evidence="2" id="KW-0677">Repeat</keyword>
<feature type="domain" description="Gnk2-homologous" evidence="4">
    <location>
        <begin position="136"/>
        <end position="243"/>
    </location>
</feature>
<keyword evidence="7" id="KW-1185">Reference proteome</keyword>
<protein>
    <recommendedName>
        <fullName evidence="4">Gnk2-homologous domain-containing protein</fullName>
    </recommendedName>
</protein>
<dbReference type="PROSITE" id="PS51473">
    <property type="entry name" value="GNK2"/>
    <property type="match status" value="1"/>
</dbReference>
<evidence type="ECO:0000259" key="4">
    <source>
        <dbReference type="PROSITE" id="PS51473"/>
    </source>
</evidence>
<evidence type="ECO:0000313" key="7">
    <source>
        <dbReference type="Proteomes" id="UP000008810"/>
    </source>
</evidence>
<dbReference type="OrthoDB" id="668810at2759"/>
<feature type="signal peptide" evidence="3">
    <location>
        <begin position="1"/>
        <end position="17"/>
    </location>
</feature>
<dbReference type="PANTHER" id="PTHR32099">
    <property type="entry name" value="CYSTEINE-RICH REPEAT SECRETORY PROTEIN"/>
    <property type="match status" value="1"/>
</dbReference>
<dbReference type="EMBL" id="CM000881">
    <property type="protein sequence ID" value="KQK11028.1"/>
    <property type="molecule type" value="Genomic_DNA"/>
</dbReference>
<organism evidence="5">
    <name type="scientific">Brachypodium distachyon</name>
    <name type="common">Purple false brome</name>
    <name type="synonym">Trachynia distachya</name>
    <dbReference type="NCBI Taxonomy" id="15368"/>
    <lineage>
        <taxon>Eukaryota</taxon>
        <taxon>Viridiplantae</taxon>
        <taxon>Streptophyta</taxon>
        <taxon>Embryophyta</taxon>
        <taxon>Tracheophyta</taxon>
        <taxon>Spermatophyta</taxon>
        <taxon>Magnoliopsida</taxon>
        <taxon>Liliopsida</taxon>
        <taxon>Poales</taxon>
        <taxon>Poaceae</taxon>
        <taxon>BOP clade</taxon>
        <taxon>Pooideae</taxon>
        <taxon>Stipodae</taxon>
        <taxon>Brachypodieae</taxon>
        <taxon>Brachypodium</taxon>
    </lineage>
</organism>
<dbReference type="Gramene" id="KQK11028">
    <property type="protein sequence ID" value="KQK11028"/>
    <property type="gene ID" value="BRADI_2g57692v3"/>
</dbReference>